<evidence type="ECO:0000313" key="15">
    <source>
        <dbReference type="Proteomes" id="UP000620124"/>
    </source>
</evidence>
<keyword evidence="15" id="KW-1185">Reference proteome</keyword>
<evidence type="ECO:0000256" key="11">
    <source>
        <dbReference type="ARBA" id="ARBA00070174"/>
    </source>
</evidence>
<dbReference type="FunFam" id="1.25.40.40:FF:000001">
    <property type="entry name" value="Cytochrome c oxidase subunit VI"/>
    <property type="match status" value="1"/>
</dbReference>
<dbReference type="InterPro" id="IPR003204">
    <property type="entry name" value="Cyt_c_oxidase_su5A/6"/>
</dbReference>
<dbReference type="PANTHER" id="PTHR14200:SF11">
    <property type="entry name" value="CYTOCHROME C OXIDASE SUBUNIT 5A, MITOCHONDRIAL"/>
    <property type="match status" value="1"/>
</dbReference>
<dbReference type="GO" id="GO:0045277">
    <property type="term" value="C:respiratory chain complex IV"/>
    <property type="evidence" value="ECO:0007669"/>
    <property type="project" value="UniProtKB-UniRule"/>
</dbReference>
<dbReference type="OrthoDB" id="5778907at2759"/>
<comment type="pathway">
    <text evidence="2 13">Energy metabolism; oxidative phosphorylation.</text>
</comment>
<dbReference type="GO" id="GO:0006123">
    <property type="term" value="P:mitochondrial electron transport, cytochrome c to oxygen"/>
    <property type="evidence" value="ECO:0007669"/>
    <property type="project" value="UniProtKB-UniRule"/>
</dbReference>
<dbReference type="UniPathway" id="UPA00705"/>
<evidence type="ECO:0000256" key="5">
    <source>
        <dbReference type="ARBA" id="ARBA00022723"/>
    </source>
</evidence>
<dbReference type="GO" id="GO:0046872">
    <property type="term" value="F:metal ion binding"/>
    <property type="evidence" value="ECO:0007669"/>
    <property type="project" value="UniProtKB-UniRule"/>
</dbReference>
<comment type="function">
    <text evidence="13">Component of the cytochrome c oxidase, the last enzyme in the mitochondrial electron transport chain which drives oxidative phosphorylation. The respiratory chain contains 3 multisubunit complexes succinate dehydrogenase (complex II, CII), ubiquinol-cytochrome c oxidoreductase (cytochrome b-c1 complex, complex III, CIII) and cytochrome c oxidase (complex IV, CIV), that cooperate to transfer electrons derived from NADH and succinate to molecular oxygen, creating an electrochemical gradient over the inner membrane that drives transmembrane transport and the ATP synthase. Cytochrome c oxidase is the component of the respiratory chain that catalyzes the reduction of oxygen to water. Electrons originating from reduced cytochrome c in the intermembrane space (IMS) are transferred via the dinuclear copper A center (CU(A)) of subunit 2 and heme A of subunit 1 to the active site in subunit 1, a binuclear center (BNC) formed by heme A3 and copper B (CU(B)). The BNC reduces molecular oxygen to 2 water molecules using 4 electrons from cytochrome c in the IMS and 4 protons from the mitochondrial matrix.</text>
</comment>
<dbReference type="Pfam" id="PF02284">
    <property type="entry name" value="COX5A"/>
    <property type="match status" value="1"/>
</dbReference>
<dbReference type="CDD" id="cd00923">
    <property type="entry name" value="Cyt_c_Oxidase_Va"/>
    <property type="match status" value="1"/>
</dbReference>
<keyword evidence="9 13" id="KW-0496">Mitochondrion</keyword>
<evidence type="ECO:0000256" key="12">
    <source>
        <dbReference type="ARBA" id="ARBA00082700"/>
    </source>
</evidence>
<comment type="subcellular location">
    <subcellularLocation>
        <location evidence="1 13">Mitochondrion inner membrane</location>
        <topology evidence="1 13">Peripheral membrane protein</topology>
        <orientation evidence="1 13">Matrix side</orientation>
    </subcellularLocation>
</comment>
<keyword evidence="10 13" id="KW-0472">Membrane</keyword>
<keyword evidence="6 13" id="KW-0999">Mitochondrion inner membrane</keyword>
<keyword evidence="4 13" id="KW-0349">Heme</keyword>
<evidence type="ECO:0000256" key="3">
    <source>
        <dbReference type="ARBA" id="ARBA00007972"/>
    </source>
</evidence>
<evidence type="ECO:0000313" key="14">
    <source>
        <dbReference type="EMBL" id="KAF7356923.1"/>
    </source>
</evidence>
<comment type="subunit">
    <text evidence="13">Component of the cytochrome c oxidase (complex IV, CIV), a multisubunit enzyme composed of a catalytic core of 3 subunits and several supernumerary subunits.</text>
</comment>
<evidence type="ECO:0000256" key="2">
    <source>
        <dbReference type="ARBA" id="ARBA00004673"/>
    </source>
</evidence>
<dbReference type="PANTHER" id="PTHR14200">
    <property type="entry name" value="CYTOCHROME C OXIDASE POLYPEPTIDE"/>
    <property type="match status" value="1"/>
</dbReference>
<proteinExistence type="inferred from homology"/>
<evidence type="ECO:0000256" key="9">
    <source>
        <dbReference type="ARBA" id="ARBA00023128"/>
    </source>
</evidence>
<keyword evidence="5 13" id="KW-0479">Metal-binding</keyword>
<sequence>MNIRLRIGCEDRFNLSHKIPFLPNELLAQSPHRTLPFAIMRSQILSSVLRASVRPTVARRVVPNVLRSRAYSEHAQETFESFTTRYVEFFNQAEDIFEVQRGLNNCFAHDLVPAPTVIEAAVRAARRVDDFATAVRIFNGVKVKVENKKQYQDYLDELKGVREELGITLEEELYPEWEK</sequence>
<comment type="caution">
    <text evidence="14">The sequence shown here is derived from an EMBL/GenBank/DDBJ whole genome shotgun (WGS) entry which is preliminary data.</text>
</comment>
<comment type="similarity">
    <text evidence="3 13">Belongs to the cytochrome c oxidase subunit 5A family.</text>
</comment>
<organism evidence="14 15">
    <name type="scientific">Mycena venus</name>
    <dbReference type="NCBI Taxonomy" id="2733690"/>
    <lineage>
        <taxon>Eukaryota</taxon>
        <taxon>Fungi</taxon>
        <taxon>Dikarya</taxon>
        <taxon>Basidiomycota</taxon>
        <taxon>Agaricomycotina</taxon>
        <taxon>Agaricomycetes</taxon>
        <taxon>Agaricomycetidae</taxon>
        <taxon>Agaricales</taxon>
        <taxon>Marasmiineae</taxon>
        <taxon>Mycenaceae</taxon>
        <taxon>Mycena</taxon>
    </lineage>
</organism>
<evidence type="ECO:0000256" key="4">
    <source>
        <dbReference type="ARBA" id="ARBA00022617"/>
    </source>
</evidence>
<evidence type="ECO:0000256" key="6">
    <source>
        <dbReference type="ARBA" id="ARBA00022792"/>
    </source>
</evidence>
<evidence type="ECO:0000256" key="7">
    <source>
        <dbReference type="ARBA" id="ARBA00022946"/>
    </source>
</evidence>
<dbReference type="Gene3D" id="1.25.40.40">
    <property type="entry name" value="Cytochrome c oxidase, subunit Va/VI"/>
    <property type="match status" value="1"/>
</dbReference>
<reference evidence="14" key="1">
    <citation type="submission" date="2020-05" db="EMBL/GenBank/DDBJ databases">
        <title>Mycena genomes resolve the evolution of fungal bioluminescence.</title>
        <authorList>
            <person name="Tsai I.J."/>
        </authorList>
    </citation>
    <scope>NUCLEOTIDE SEQUENCE</scope>
    <source>
        <strain evidence="14">CCC161011</strain>
    </source>
</reference>
<accession>A0A8H7D319</accession>
<gene>
    <name evidence="14" type="ORF">MVEN_01028200</name>
</gene>
<keyword evidence="8 13" id="KW-0408">Iron</keyword>
<evidence type="ECO:0000256" key="1">
    <source>
        <dbReference type="ARBA" id="ARBA00004443"/>
    </source>
</evidence>
<evidence type="ECO:0000256" key="13">
    <source>
        <dbReference type="RuleBase" id="RU368103"/>
    </source>
</evidence>
<protein>
    <recommendedName>
        <fullName evidence="11 13">Cytochrome c oxidase subunit 6, mitochondrial</fullName>
    </recommendedName>
    <alternativeName>
        <fullName evidence="12 13">Cytochrome c oxidase polypeptide VI</fullName>
    </alternativeName>
</protein>
<dbReference type="EMBL" id="JACAZI010000007">
    <property type="protein sequence ID" value="KAF7356923.1"/>
    <property type="molecule type" value="Genomic_DNA"/>
</dbReference>
<keyword evidence="7 13" id="KW-0809">Transit peptide</keyword>
<evidence type="ECO:0000256" key="10">
    <source>
        <dbReference type="ARBA" id="ARBA00023136"/>
    </source>
</evidence>
<dbReference type="GO" id="GO:0005743">
    <property type="term" value="C:mitochondrial inner membrane"/>
    <property type="evidence" value="ECO:0007669"/>
    <property type="project" value="UniProtKB-SubCell"/>
</dbReference>
<dbReference type="SUPFAM" id="SSF48479">
    <property type="entry name" value="Cytochrome c oxidase subunit E"/>
    <property type="match status" value="1"/>
</dbReference>
<dbReference type="AlphaFoldDB" id="A0A8H7D319"/>
<name>A0A8H7D319_9AGAR</name>
<dbReference type="InterPro" id="IPR036545">
    <property type="entry name" value="Cyt_c_oxidase_su5A/6_sf"/>
</dbReference>
<dbReference type="Proteomes" id="UP000620124">
    <property type="component" value="Unassembled WGS sequence"/>
</dbReference>
<evidence type="ECO:0000256" key="8">
    <source>
        <dbReference type="ARBA" id="ARBA00023004"/>
    </source>
</evidence>